<keyword evidence="2" id="KW-1185">Reference proteome</keyword>
<dbReference type="AlphaFoldDB" id="A0A345HLJ9"/>
<gene>
    <name evidence="1" type="ORF">DVK44_07535</name>
</gene>
<dbReference type="OrthoDB" id="9994004at2"/>
<accession>A0A345HLJ9</accession>
<dbReference type="EMBL" id="CP031194">
    <property type="protein sequence ID" value="AXG77573.1"/>
    <property type="molecule type" value="Genomic_DNA"/>
</dbReference>
<dbReference type="Proteomes" id="UP000253868">
    <property type="component" value="Chromosome"/>
</dbReference>
<evidence type="ECO:0000313" key="2">
    <source>
        <dbReference type="Proteomes" id="UP000253868"/>
    </source>
</evidence>
<sequence length="105" mass="11647">MYKPFTVDRMIKTSASLVCNQKGDIRLRGYLLQYRALGIWVAKAAEEYSGPGASATVVTAEWKCSVGDNQLYRGRVTTRQLKNSNGTWFASGPVEGPEQRLTCRA</sequence>
<proteinExistence type="predicted"/>
<reference evidence="2" key="1">
    <citation type="submission" date="2018-07" db="EMBL/GenBank/DDBJ databases">
        <authorList>
            <person name="Zhao J."/>
        </authorList>
    </citation>
    <scope>NUCLEOTIDE SEQUENCE [LARGE SCALE GENOMIC DNA]</scope>
    <source>
        <strain evidence="2">GSSD-12</strain>
    </source>
</reference>
<protein>
    <submittedName>
        <fullName evidence="1">Uncharacterized protein</fullName>
    </submittedName>
</protein>
<name>A0A345HLJ9_9ACTN</name>
<evidence type="ECO:0000313" key="1">
    <source>
        <dbReference type="EMBL" id="AXG77573.1"/>
    </source>
</evidence>
<organism evidence="1 2">
    <name type="scientific">Streptomyces paludis</name>
    <dbReference type="NCBI Taxonomy" id="2282738"/>
    <lineage>
        <taxon>Bacteria</taxon>
        <taxon>Bacillati</taxon>
        <taxon>Actinomycetota</taxon>
        <taxon>Actinomycetes</taxon>
        <taxon>Kitasatosporales</taxon>
        <taxon>Streptomycetaceae</taxon>
        <taxon>Streptomyces</taxon>
    </lineage>
</organism>
<dbReference type="KEGG" id="spad:DVK44_07535"/>